<feature type="signal peptide" evidence="5">
    <location>
        <begin position="1"/>
        <end position="19"/>
    </location>
</feature>
<evidence type="ECO:0000256" key="1">
    <source>
        <dbReference type="ARBA" id="ARBA00005964"/>
    </source>
</evidence>
<dbReference type="PANTHER" id="PTHR11559">
    <property type="entry name" value="CARBOXYLESTERASE"/>
    <property type="match status" value="1"/>
</dbReference>
<dbReference type="EC" id="3.1.1.-" evidence="5"/>
<comment type="similarity">
    <text evidence="1 5">Belongs to the type-B carboxylesterase/lipase family.</text>
</comment>
<keyword evidence="2" id="KW-0719">Serine esterase</keyword>
<dbReference type="Gene3D" id="3.40.50.1820">
    <property type="entry name" value="alpha/beta hydrolase"/>
    <property type="match status" value="1"/>
</dbReference>
<dbReference type="SUPFAM" id="SSF53474">
    <property type="entry name" value="alpha/beta-Hydrolases"/>
    <property type="match status" value="1"/>
</dbReference>
<evidence type="ECO:0000313" key="7">
    <source>
        <dbReference type="EMBL" id="WXI02673.1"/>
    </source>
</evidence>
<keyword evidence="3 5" id="KW-0378">Hydrolase</keyword>
<feature type="domain" description="Carboxylesterase type B" evidence="6">
    <location>
        <begin position="21"/>
        <end position="536"/>
    </location>
</feature>
<dbReference type="Pfam" id="PF00135">
    <property type="entry name" value="COesterase"/>
    <property type="match status" value="1"/>
</dbReference>
<dbReference type="PROSITE" id="PS00122">
    <property type="entry name" value="CARBOXYLESTERASE_B_1"/>
    <property type="match status" value="1"/>
</dbReference>
<dbReference type="PROSITE" id="PS00941">
    <property type="entry name" value="CARBOXYLESTERASE_B_2"/>
    <property type="match status" value="1"/>
</dbReference>
<proteinExistence type="evidence at transcript level"/>
<dbReference type="AlphaFoldDB" id="A0AB38ZEG3"/>
<reference evidence="7" key="1">
    <citation type="submission" date="2024-03" db="EMBL/GenBank/DDBJ databases">
        <title>Venom adaptation and exaptation during the trophic switch to blood-feeding by kissing bugs (Reduviidae: Triatominae).</title>
        <authorList>
            <person name="Zdenek C.N."/>
            <person name="Cardoso F.C."/>
            <person name="Robinson S.D."/>
            <person name="Mercedes R.S."/>
            <person name="Raidjoe E.R."/>
            <person name="Hernandez-Vargas M.J."/>
            <person name="Jin J."/>
            <person name="Corzo G."/>
            <person name="Vetter I."/>
            <person name="King G.F."/>
            <person name="Fry B.G."/>
            <person name="Walker A."/>
        </authorList>
    </citation>
    <scope>NUCLEOTIDE SEQUENCE</scope>
</reference>
<organism evidence="7">
    <name type="scientific">Oncocephalus sp</name>
    <dbReference type="NCBI Taxonomy" id="2944721"/>
    <lineage>
        <taxon>Eukaryota</taxon>
        <taxon>Metazoa</taxon>
        <taxon>Ecdysozoa</taxon>
        <taxon>Arthropoda</taxon>
        <taxon>Hexapoda</taxon>
        <taxon>Insecta</taxon>
        <taxon>Pterygota</taxon>
        <taxon>Neoptera</taxon>
        <taxon>Paraneoptera</taxon>
        <taxon>Hemiptera</taxon>
        <taxon>Heteroptera</taxon>
        <taxon>Panheteroptera</taxon>
        <taxon>Cimicomorpha</taxon>
        <taxon>Reduviidae</taxon>
        <taxon>Stenopodainae</taxon>
        <taxon>Oncocephalus</taxon>
    </lineage>
</organism>
<dbReference type="InterPro" id="IPR029058">
    <property type="entry name" value="AB_hydrolase_fold"/>
</dbReference>
<dbReference type="GO" id="GO:0052689">
    <property type="term" value="F:carboxylic ester hydrolase activity"/>
    <property type="evidence" value="ECO:0007669"/>
    <property type="project" value="UniProtKB-KW"/>
</dbReference>
<evidence type="ECO:0000256" key="3">
    <source>
        <dbReference type="ARBA" id="ARBA00022801"/>
    </source>
</evidence>
<keyword evidence="4" id="KW-0325">Glycoprotein</keyword>
<evidence type="ECO:0000259" key="6">
    <source>
        <dbReference type="Pfam" id="PF00135"/>
    </source>
</evidence>
<dbReference type="InterPro" id="IPR050309">
    <property type="entry name" value="Type-B_Carboxylest/Lipase"/>
</dbReference>
<feature type="chain" id="PRO_5044043464" description="Carboxylic ester hydrolase" evidence="5">
    <location>
        <begin position="20"/>
        <end position="548"/>
    </location>
</feature>
<dbReference type="InterPro" id="IPR019819">
    <property type="entry name" value="Carboxylesterase_B_CS"/>
</dbReference>
<name>A0AB38ZEG3_9HEMI</name>
<evidence type="ECO:0000256" key="2">
    <source>
        <dbReference type="ARBA" id="ARBA00022487"/>
    </source>
</evidence>
<dbReference type="InterPro" id="IPR019826">
    <property type="entry name" value="Carboxylesterase_B_AS"/>
</dbReference>
<sequence length="548" mass="61995">MISLYVIIKLLFLIKFIEGNQLIVDTTNGKLEGREFPSNNGRICYAFNGIPYAKPPTGELRFKDPQPADSWSGVRGAYSFGSACVQLLYLYPPVETTMLGNEDCLYLSVYTPNTKPSNPYPTMVYMHGGAFGAGSGEIDKSPEYFLDHDMVLVLINYRLGPLGFLSTEDNEIKGNMGLKDQALALRWVKDNIANFGGDPNKVTIFGESAGSVSVHYHMLSPMSRGLFHRAISQSGTAVSPWGYVPLGVARSRAVKMANLFNCPAETSQQIAQCLRKQNAYDIVKSIRYFPISQIDPSIVFTPTIDVNSSNPFLPVNPNEAEPAPVPWMVGCDSLEGIIRSGVFLRFPVFLDDFDKNFNRAAPPAMFYDHTANKPDEMTNKIRKFYFGDQSITLSLFQNLTDMFSDSYMLWPTMKALKKHKGSNYFYYFDYEGQTTLQEVFSTKKVLKGASHSEEILYLWKINNPFELPSPTTESDIKMTKLLLKLIHNFALSGNPTPPDFEFNWPLWNDEEQKFITIGNSGVMQEQYFQSERMKFWEKLEREDKSIIA</sequence>
<accession>A0AB38ZEG3</accession>
<dbReference type="InterPro" id="IPR002018">
    <property type="entry name" value="CarbesteraseB"/>
</dbReference>
<protein>
    <recommendedName>
        <fullName evidence="5">Carboxylic ester hydrolase</fullName>
        <ecNumber evidence="5">3.1.1.-</ecNumber>
    </recommendedName>
</protein>
<evidence type="ECO:0000256" key="5">
    <source>
        <dbReference type="RuleBase" id="RU361235"/>
    </source>
</evidence>
<evidence type="ECO:0000256" key="4">
    <source>
        <dbReference type="ARBA" id="ARBA00023180"/>
    </source>
</evidence>
<dbReference type="EMBL" id="PP517423">
    <property type="protein sequence ID" value="WXI02673.1"/>
    <property type="molecule type" value="mRNA"/>
</dbReference>
<keyword evidence="5" id="KW-0732">Signal</keyword>